<dbReference type="PANTHER" id="PTHR43189">
    <property type="entry name" value="ZINC-TYPE ALCOHOL DEHYDROGENASE-LIKE PROTEIN C1198.01-RELATED"/>
    <property type="match status" value="1"/>
</dbReference>
<evidence type="ECO:0000256" key="1">
    <source>
        <dbReference type="ARBA" id="ARBA00023002"/>
    </source>
</evidence>
<proteinExistence type="inferred from homology"/>
<keyword evidence="5" id="KW-1185">Reference proteome</keyword>
<gene>
    <name evidence="4" type="ORF">ACFQ5G_11800</name>
</gene>
<dbReference type="Pfam" id="PF08240">
    <property type="entry name" value="ADH_N"/>
    <property type="match status" value="1"/>
</dbReference>
<dbReference type="InterPro" id="IPR011032">
    <property type="entry name" value="GroES-like_sf"/>
</dbReference>
<dbReference type="InterPro" id="IPR002328">
    <property type="entry name" value="ADH_Zn_CS"/>
</dbReference>
<feature type="domain" description="Enoyl reductase (ER)" evidence="3">
    <location>
        <begin position="9"/>
        <end position="378"/>
    </location>
</feature>
<sequence>MRAVVVHDGNLQVTDVPLPEPGAGQIRLRVSRTGICGSDLHVRHDAEASADVAAEVGYPDFMRRPHHVVMGHEFAGTVDAYGPGCLRRWRPGQLVVSLPLIKHGDEVHMTGMSERAPGAYAEYVLVSEDATMPVPAGVEPGLAALTEPLAVAHHAVRRGDVAKNDTAVVIGCGPIGLAVILMLKAAGVRRVVAADFTEARRDLARTCGADVVVDPTVQTPWSVIDGDPGLVTSATDLYGAGLTALRDLRKVRGVPWWTVMRTAQRFGAGPRGAVVFECVGLPGVIEDIVTHAPFRSRIVVVGVCMQPDTFRPTMASNKEVDLRFSFCYDPAEFREALQMVAHRRIDPRPLLTGVVGLDGVAEAFDELAKADHHAKILVDPSRATT</sequence>
<keyword evidence="2" id="KW-0479">Metal-binding</keyword>
<keyword evidence="2" id="KW-0862">Zinc</keyword>
<dbReference type="PROSITE" id="PS00059">
    <property type="entry name" value="ADH_ZINC"/>
    <property type="match status" value="1"/>
</dbReference>
<dbReference type="InterPro" id="IPR013154">
    <property type="entry name" value="ADH-like_N"/>
</dbReference>
<dbReference type="Gene3D" id="3.90.180.10">
    <property type="entry name" value="Medium-chain alcohol dehydrogenases, catalytic domain"/>
    <property type="match status" value="1"/>
</dbReference>
<reference evidence="5" key="1">
    <citation type="journal article" date="2019" name="Int. J. Syst. Evol. Microbiol.">
        <title>The Global Catalogue of Microorganisms (GCM) 10K type strain sequencing project: providing services to taxonomists for standard genome sequencing and annotation.</title>
        <authorList>
            <consortium name="The Broad Institute Genomics Platform"/>
            <consortium name="The Broad Institute Genome Sequencing Center for Infectious Disease"/>
            <person name="Wu L."/>
            <person name="Ma J."/>
        </authorList>
    </citation>
    <scope>NUCLEOTIDE SEQUENCE [LARGE SCALE GENOMIC DNA]</scope>
    <source>
        <strain evidence="5">CCM 7526</strain>
    </source>
</reference>
<dbReference type="SMART" id="SM00829">
    <property type="entry name" value="PKS_ER"/>
    <property type="match status" value="1"/>
</dbReference>
<dbReference type="InterPro" id="IPR013149">
    <property type="entry name" value="ADH-like_C"/>
</dbReference>
<organism evidence="4 5">
    <name type="scientific">Actinoplanes sichuanensis</name>
    <dbReference type="NCBI Taxonomy" id="512349"/>
    <lineage>
        <taxon>Bacteria</taxon>
        <taxon>Bacillati</taxon>
        <taxon>Actinomycetota</taxon>
        <taxon>Actinomycetes</taxon>
        <taxon>Micromonosporales</taxon>
        <taxon>Micromonosporaceae</taxon>
        <taxon>Actinoplanes</taxon>
    </lineage>
</organism>
<dbReference type="Proteomes" id="UP001597183">
    <property type="component" value="Unassembled WGS sequence"/>
</dbReference>
<dbReference type="SUPFAM" id="SSF51735">
    <property type="entry name" value="NAD(P)-binding Rossmann-fold domains"/>
    <property type="match status" value="1"/>
</dbReference>
<dbReference type="Pfam" id="PF00107">
    <property type="entry name" value="ADH_zinc_N"/>
    <property type="match status" value="2"/>
</dbReference>
<comment type="cofactor">
    <cofactor evidence="2">
        <name>Zn(2+)</name>
        <dbReference type="ChEBI" id="CHEBI:29105"/>
    </cofactor>
</comment>
<name>A0ABW4A680_9ACTN</name>
<comment type="caution">
    <text evidence="4">The sequence shown here is derived from an EMBL/GenBank/DDBJ whole genome shotgun (WGS) entry which is preliminary data.</text>
</comment>
<evidence type="ECO:0000313" key="5">
    <source>
        <dbReference type="Proteomes" id="UP001597183"/>
    </source>
</evidence>
<dbReference type="InterPro" id="IPR036291">
    <property type="entry name" value="NAD(P)-bd_dom_sf"/>
</dbReference>
<dbReference type="Gene3D" id="3.40.50.720">
    <property type="entry name" value="NAD(P)-binding Rossmann-like Domain"/>
    <property type="match status" value="1"/>
</dbReference>
<accession>A0ABW4A680</accession>
<dbReference type="RefSeq" id="WP_317794777.1">
    <property type="nucleotide sequence ID" value="NZ_AP028461.1"/>
</dbReference>
<evidence type="ECO:0000313" key="4">
    <source>
        <dbReference type="EMBL" id="MFD1366029.1"/>
    </source>
</evidence>
<comment type="similarity">
    <text evidence="2">Belongs to the zinc-containing alcohol dehydrogenase family.</text>
</comment>
<keyword evidence="1" id="KW-0560">Oxidoreductase</keyword>
<evidence type="ECO:0000259" key="3">
    <source>
        <dbReference type="SMART" id="SM00829"/>
    </source>
</evidence>
<dbReference type="InterPro" id="IPR020843">
    <property type="entry name" value="ER"/>
</dbReference>
<evidence type="ECO:0000256" key="2">
    <source>
        <dbReference type="RuleBase" id="RU361277"/>
    </source>
</evidence>
<dbReference type="EMBL" id="JBHTMK010000015">
    <property type="protein sequence ID" value="MFD1366029.1"/>
    <property type="molecule type" value="Genomic_DNA"/>
</dbReference>
<dbReference type="SUPFAM" id="SSF50129">
    <property type="entry name" value="GroES-like"/>
    <property type="match status" value="1"/>
</dbReference>
<dbReference type="PANTHER" id="PTHR43189:SF1">
    <property type="entry name" value="ZINC-TYPE ALCOHOL DEHYDROGENASE-LIKE PROTEIN C1198.01"/>
    <property type="match status" value="1"/>
</dbReference>
<dbReference type="CDD" id="cd08262">
    <property type="entry name" value="Zn_ADH8"/>
    <property type="match status" value="1"/>
</dbReference>
<protein>
    <submittedName>
        <fullName evidence="4">Zinc-binding dehydrogenase</fullName>
    </submittedName>
</protein>